<dbReference type="InterPro" id="IPR036875">
    <property type="entry name" value="Znf_CCHC_sf"/>
</dbReference>
<gene>
    <name evidence="3" type="ORF">Tci_893985</name>
</gene>
<dbReference type="Pfam" id="PF00098">
    <property type="entry name" value="zf-CCHC"/>
    <property type="match status" value="1"/>
</dbReference>
<proteinExistence type="predicted"/>
<keyword evidence="1" id="KW-0863">Zinc-finger</keyword>
<keyword evidence="1" id="KW-0479">Metal-binding</keyword>
<feature type="non-terminal residue" evidence="3">
    <location>
        <position position="1"/>
    </location>
</feature>
<comment type="caution">
    <text evidence="3">The sequence shown here is derived from an EMBL/GenBank/DDBJ whole genome shotgun (WGS) entry which is preliminary data.</text>
</comment>
<name>A0A699UL00_TANCI</name>
<dbReference type="InterPro" id="IPR001878">
    <property type="entry name" value="Znf_CCHC"/>
</dbReference>
<dbReference type="GO" id="GO:0008270">
    <property type="term" value="F:zinc ion binding"/>
    <property type="evidence" value="ECO:0007669"/>
    <property type="project" value="UniProtKB-KW"/>
</dbReference>
<evidence type="ECO:0000259" key="2">
    <source>
        <dbReference type="PROSITE" id="PS50158"/>
    </source>
</evidence>
<protein>
    <recommendedName>
        <fullName evidence="2">CCHC-type domain-containing protein</fullName>
    </recommendedName>
</protein>
<organism evidence="3">
    <name type="scientific">Tanacetum cinerariifolium</name>
    <name type="common">Dalmatian daisy</name>
    <name type="synonym">Chrysanthemum cinerariifolium</name>
    <dbReference type="NCBI Taxonomy" id="118510"/>
    <lineage>
        <taxon>Eukaryota</taxon>
        <taxon>Viridiplantae</taxon>
        <taxon>Streptophyta</taxon>
        <taxon>Embryophyta</taxon>
        <taxon>Tracheophyta</taxon>
        <taxon>Spermatophyta</taxon>
        <taxon>Magnoliopsida</taxon>
        <taxon>eudicotyledons</taxon>
        <taxon>Gunneridae</taxon>
        <taxon>Pentapetalae</taxon>
        <taxon>asterids</taxon>
        <taxon>campanulids</taxon>
        <taxon>Asterales</taxon>
        <taxon>Asteraceae</taxon>
        <taxon>Asteroideae</taxon>
        <taxon>Anthemideae</taxon>
        <taxon>Anthemidinae</taxon>
        <taxon>Tanacetum</taxon>
    </lineage>
</organism>
<reference evidence="3" key="1">
    <citation type="journal article" date="2019" name="Sci. Rep.">
        <title>Draft genome of Tanacetum cinerariifolium, the natural source of mosquito coil.</title>
        <authorList>
            <person name="Yamashiro T."/>
            <person name="Shiraishi A."/>
            <person name="Satake H."/>
            <person name="Nakayama K."/>
        </authorList>
    </citation>
    <scope>NUCLEOTIDE SEQUENCE</scope>
</reference>
<feature type="domain" description="CCHC-type" evidence="2">
    <location>
        <begin position="8"/>
        <end position="23"/>
    </location>
</feature>
<evidence type="ECO:0000313" key="3">
    <source>
        <dbReference type="EMBL" id="GFD22016.1"/>
    </source>
</evidence>
<accession>A0A699UL00</accession>
<dbReference type="Gene3D" id="4.10.60.10">
    <property type="entry name" value="Zinc finger, CCHC-type"/>
    <property type="match status" value="1"/>
</dbReference>
<dbReference type="AlphaFoldDB" id="A0A699UL00"/>
<dbReference type="SMART" id="SM00343">
    <property type="entry name" value="ZnF_C2HC"/>
    <property type="match status" value="1"/>
</dbReference>
<evidence type="ECO:0000256" key="1">
    <source>
        <dbReference type="PROSITE-ProRule" id="PRU00047"/>
    </source>
</evidence>
<sequence>VQKSGIQCYNCKEFGHVARECQKPKRAKDAAYHREKMPLCKQKEAGIQLYAEQADWRDDTDDDELED</sequence>
<keyword evidence="1" id="KW-0862">Zinc</keyword>
<dbReference type="EMBL" id="BKCJ011333909">
    <property type="protein sequence ID" value="GFD22016.1"/>
    <property type="molecule type" value="Genomic_DNA"/>
</dbReference>
<dbReference type="GO" id="GO:0003676">
    <property type="term" value="F:nucleic acid binding"/>
    <property type="evidence" value="ECO:0007669"/>
    <property type="project" value="InterPro"/>
</dbReference>
<dbReference type="SUPFAM" id="SSF57756">
    <property type="entry name" value="Retrovirus zinc finger-like domains"/>
    <property type="match status" value="1"/>
</dbReference>
<dbReference type="PROSITE" id="PS50158">
    <property type="entry name" value="ZF_CCHC"/>
    <property type="match status" value="1"/>
</dbReference>